<comment type="caution">
    <text evidence="19">The sequence shown here is derived from an EMBL/GenBank/DDBJ whole genome shotgun (WGS) entry which is preliminary data.</text>
</comment>
<dbReference type="PANTHER" id="PTHR11236">
    <property type="entry name" value="AMINOBENZOATE/ANTHRANILATE SYNTHASE"/>
    <property type="match status" value="1"/>
</dbReference>
<dbReference type="Gene3D" id="3.60.120.10">
    <property type="entry name" value="Anthranilate synthase"/>
    <property type="match status" value="1"/>
</dbReference>
<dbReference type="InterPro" id="IPR006805">
    <property type="entry name" value="Anth_synth_I_N"/>
</dbReference>
<dbReference type="GO" id="GO:0004049">
    <property type="term" value="F:anthranilate synthase activity"/>
    <property type="evidence" value="ECO:0007669"/>
    <property type="project" value="UniProtKB-EC"/>
</dbReference>
<keyword evidence="9 15" id="KW-0822">Tryptophan biosynthesis</keyword>
<sequence length="511" mass="54497">MRESSSAGLGAPGGFAAFRAALEAGRGQILVRERVADLETPVGAFLKLAHGQAHPFLLESVEGGSARGRYSAIGFAPDLIWRCRGGRAEVNRHALSAPHAFVADAAAPLDSLRAVIAASQLPVPPGLPPIAAGLFGYLGYDMVRLIERLPAVKPDVLGIPDAVLSRPTVVAVFDHVRDTLTLCAPVWADSAAARNPQAAWEEAQHRLDEAEAALDRPVPRPAPPADLPPPPAPESNFTREGFIAAVERAKEYIRAGDAFQIVPSQRFSIPFALPPFALYRALRRINPAPFLFFFDFGGFAAVGASPEILVRLRDGTVTVRPLAGTRRRGATPEEDKALEAELLADPKERAEHLMLLDLGRNDVGRVAEVGSVRVPAQFQIERYSQVMHIGSEVQGRLRAGLAALDALMAGFPAGTLTGAPKVRAMEIIEELEPSRRGIYAGGFGYFGADGGMDTCIGLRTALVKDGVMHVQAGAGVVADSDPAAEYEETVQKARALFRAAEEAVRFAAGRR</sequence>
<dbReference type="EMBL" id="JAHZUY010000010">
    <property type="protein sequence ID" value="MBW8269113.1"/>
    <property type="molecule type" value="Genomic_DNA"/>
</dbReference>
<gene>
    <name evidence="15 19" type="primary">trpE</name>
    <name evidence="19" type="ORF">K1J50_06385</name>
</gene>
<evidence type="ECO:0000256" key="11">
    <source>
        <dbReference type="ARBA" id="ARBA00023141"/>
    </source>
</evidence>
<evidence type="ECO:0000256" key="10">
    <source>
        <dbReference type="ARBA" id="ARBA00022842"/>
    </source>
</evidence>
<dbReference type="Pfam" id="PF04715">
    <property type="entry name" value="Anth_synt_I_N"/>
    <property type="match status" value="1"/>
</dbReference>
<comment type="function">
    <text evidence="13 15">Part of a heterotetrameric complex that catalyzes the two-step biosynthesis of anthranilate, an intermediate in the biosynthesis of L-tryptophan. In the first step, the glutamine-binding beta subunit (TrpG) of anthranilate synthase (AS) provides the glutamine amidotransferase activity which generates ammonia as a substrate that, along with chorismate, is used in the second step, catalyzed by the large alpha subunit of AS (TrpE) to produce anthranilate. In the absence of TrpG, TrpE can synthesize anthranilate directly from chorismate and high concentrations of ammonia.</text>
</comment>
<evidence type="ECO:0000256" key="7">
    <source>
        <dbReference type="ARBA" id="ARBA00022605"/>
    </source>
</evidence>
<dbReference type="RefSeq" id="WP_220116840.1">
    <property type="nucleotide sequence ID" value="NZ_JAHZUY010000010.1"/>
</dbReference>
<dbReference type="SUPFAM" id="SSF56322">
    <property type="entry name" value="ADC synthase"/>
    <property type="match status" value="1"/>
</dbReference>
<feature type="domain" description="Chorismate-utilising enzyme C-terminal" evidence="17">
    <location>
        <begin position="239"/>
        <end position="492"/>
    </location>
</feature>
<evidence type="ECO:0000256" key="5">
    <source>
        <dbReference type="ARBA" id="ARBA00012266"/>
    </source>
</evidence>
<evidence type="ECO:0000313" key="19">
    <source>
        <dbReference type="EMBL" id="MBW8269113.1"/>
    </source>
</evidence>
<feature type="domain" description="Anthranilate synthase component I N-terminal" evidence="18">
    <location>
        <begin position="37"/>
        <end position="182"/>
    </location>
</feature>
<evidence type="ECO:0000313" key="20">
    <source>
        <dbReference type="Proteomes" id="UP001519924"/>
    </source>
</evidence>
<evidence type="ECO:0000256" key="8">
    <source>
        <dbReference type="ARBA" id="ARBA00022723"/>
    </source>
</evidence>
<feature type="region of interest" description="Disordered" evidence="16">
    <location>
        <begin position="216"/>
        <end position="235"/>
    </location>
</feature>
<reference evidence="19 20" key="1">
    <citation type="submission" date="2021-08" db="EMBL/GenBank/DDBJ databases">
        <title>Caldovatus sediminis gen. nov., sp. nov., a moderately thermophilic bacterium isolated from a hot spring.</title>
        <authorList>
            <person name="Hu C.-J."/>
            <person name="Li W.-J."/>
            <person name="Xian W.-D."/>
        </authorList>
    </citation>
    <scope>NUCLEOTIDE SEQUENCE [LARGE SCALE GENOMIC DNA]</scope>
    <source>
        <strain evidence="19 20">SYSU G05006</strain>
    </source>
</reference>
<comment type="pathway">
    <text evidence="2 15">Amino-acid biosynthesis; L-tryptophan biosynthesis; L-tryptophan from chorismate: step 1/5.</text>
</comment>
<accession>A0ABS7F1C5</accession>
<dbReference type="PRINTS" id="PR00095">
    <property type="entry name" value="ANTSNTHASEI"/>
</dbReference>
<evidence type="ECO:0000256" key="14">
    <source>
        <dbReference type="ARBA" id="ARBA00047683"/>
    </source>
</evidence>
<evidence type="ECO:0000256" key="2">
    <source>
        <dbReference type="ARBA" id="ARBA00004873"/>
    </source>
</evidence>
<evidence type="ECO:0000256" key="9">
    <source>
        <dbReference type="ARBA" id="ARBA00022822"/>
    </source>
</evidence>
<dbReference type="InterPro" id="IPR005256">
    <property type="entry name" value="Anth_synth_I_PabB"/>
</dbReference>
<protein>
    <recommendedName>
        <fullName evidence="6 15">Anthranilate synthase component 1</fullName>
        <ecNumber evidence="5 15">4.1.3.27</ecNumber>
    </recommendedName>
</protein>
<keyword evidence="8 15" id="KW-0479">Metal-binding</keyword>
<keyword evidence="10 15" id="KW-0460">Magnesium</keyword>
<evidence type="ECO:0000256" key="6">
    <source>
        <dbReference type="ARBA" id="ARBA00020653"/>
    </source>
</evidence>
<comment type="subunit">
    <text evidence="4 15">Heterotetramer consisting of two non-identical subunits: a beta subunit (TrpG) and a large alpha subunit (TrpE).</text>
</comment>
<dbReference type="InterPro" id="IPR015890">
    <property type="entry name" value="Chorismate_C"/>
</dbReference>
<keyword evidence="20" id="KW-1185">Reference proteome</keyword>
<dbReference type="Proteomes" id="UP001519924">
    <property type="component" value="Unassembled WGS sequence"/>
</dbReference>
<dbReference type="EC" id="4.1.3.27" evidence="5 15"/>
<dbReference type="Pfam" id="PF00425">
    <property type="entry name" value="Chorismate_bind"/>
    <property type="match status" value="1"/>
</dbReference>
<dbReference type="NCBIfam" id="TIGR00564">
    <property type="entry name" value="trpE_most"/>
    <property type="match status" value="1"/>
</dbReference>
<keyword evidence="12 15" id="KW-0456">Lyase</keyword>
<evidence type="ECO:0000256" key="12">
    <source>
        <dbReference type="ARBA" id="ARBA00023239"/>
    </source>
</evidence>
<evidence type="ECO:0000256" key="1">
    <source>
        <dbReference type="ARBA" id="ARBA00001946"/>
    </source>
</evidence>
<evidence type="ECO:0000256" key="16">
    <source>
        <dbReference type="SAM" id="MobiDB-lite"/>
    </source>
</evidence>
<name>A0ABS7F1C5_9PROT</name>
<keyword evidence="7 15" id="KW-0028">Amino-acid biosynthesis</keyword>
<evidence type="ECO:0000259" key="18">
    <source>
        <dbReference type="Pfam" id="PF04715"/>
    </source>
</evidence>
<evidence type="ECO:0000256" key="15">
    <source>
        <dbReference type="RuleBase" id="RU364045"/>
    </source>
</evidence>
<comment type="catalytic activity">
    <reaction evidence="14 15">
        <text>chorismate + L-glutamine = anthranilate + pyruvate + L-glutamate + H(+)</text>
        <dbReference type="Rhea" id="RHEA:21732"/>
        <dbReference type="ChEBI" id="CHEBI:15361"/>
        <dbReference type="ChEBI" id="CHEBI:15378"/>
        <dbReference type="ChEBI" id="CHEBI:16567"/>
        <dbReference type="ChEBI" id="CHEBI:29748"/>
        <dbReference type="ChEBI" id="CHEBI:29985"/>
        <dbReference type="ChEBI" id="CHEBI:58359"/>
        <dbReference type="EC" id="4.1.3.27"/>
    </reaction>
</comment>
<comment type="cofactor">
    <cofactor evidence="1 15">
        <name>Mg(2+)</name>
        <dbReference type="ChEBI" id="CHEBI:18420"/>
    </cofactor>
</comment>
<evidence type="ECO:0000256" key="3">
    <source>
        <dbReference type="ARBA" id="ARBA00009562"/>
    </source>
</evidence>
<evidence type="ECO:0000256" key="13">
    <source>
        <dbReference type="ARBA" id="ARBA00025634"/>
    </source>
</evidence>
<evidence type="ECO:0000256" key="4">
    <source>
        <dbReference type="ARBA" id="ARBA00011575"/>
    </source>
</evidence>
<organism evidence="19 20">
    <name type="scientific">Caldovatus aquaticus</name>
    <dbReference type="NCBI Taxonomy" id="2865671"/>
    <lineage>
        <taxon>Bacteria</taxon>
        <taxon>Pseudomonadati</taxon>
        <taxon>Pseudomonadota</taxon>
        <taxon>Alphaproteobacteria</taxon>
        <taxon>Acetobacterales</taxon>
        <taxon>Roseomonadaceae</taxon>
        <taxon>Caldovatus</taxon>
    </lineage>
</organism>
<feature type="compositionally biased region" description="Pro residues" evidence="16">
    <location>
        <begin position="219"/>
        <end position="233"/>
    </location>
</feature>
<evidence type="ECO:0000259" key="17">
    <source>
        <dbReference type="Pfam" id="PF00425"/>
    </source>
</evidence>
<dbReference type="InterPro" id="IPR019999">
    <property type="entry name" value="Anth_synth_I-like"/>
</dbReference>
<proteinExistence type="inferred from homology"/>
<dbReference type="PANTHER" id="PTHR11236:SF48">
    <property type="entry name" value="ISOCHORISMATE SYNTHASE MENF"/>
    <property type="match status" value="1"/>
</dbReference>
<comment type="similarity">
    <text evidence="3 15">Belongs to the anthranilate synthase component I family.</text>
</comment>
<dbReference type="InterPro" id="IPR005801">
    <property type="entry name" value="ADC_synthase"/>
</dbReference>
<keyword evidence="11 15" id="KW-0057">Aromatic amino acid biosynthesis</keyword>